<dbReference type="PANTHER" id="PTHR11088">
    <property type="entry name" value="TRNA DIMETHYLALLYLTRANSFERASE"/>
    <property type="match status" value="1"/>
</dbReference>
<feature type="binding site" evidence="10">
    <location>
        <begin position="15"/>
        <end position="20"/>
    </location>
    <ligand>
        <name>substrate</name>
    </ligand>
</feature>
<comment type="function">
    <text evidence="2 10 12">Catalyzes the transfer of a dimethylallyl group onto the adenine at position 37 in tRNAs that read codons beginning with uridine, leading to the formation of N6-(dimethylallyl)adenosine (i(6)A).</text>
</comment>
<dbReference type="PANTHER" id="PTHR11088:SF60">
    <property type="entry name" value="TRNA DIMETHYLALLYLTRANSFERASE"/>
    <property type="match status" value="1"/>
</dbReference>
<comment type="subunit">
    <text evidence="10">Monomer.</text>
</comment>
<comment type="caution">
    <text evidence="10">Lacks conserved residue(s) required for the propagation of feature annotation.</text>
</comment>
<reference evidence="14 16" key="1">
    <citation type="journal article" date="2015" name="Genome Announc.">
        <title>Complete Genome Sequences for Two Strains of a Novel Fastidious, Partially Acid-Fast, Gram-Positive Corynebacterineae Bacterium, Derived from Human Clinical Samples.</title>
        <authorList>
            <person name="Nicholson A.C."/>
            <person name="Bell M."/>
            <person name="Humrighouse B.W."/>
            <person name="McQuiston J.R."/>
        </authorList>
    </citation>
    <scope>NUCLEOTIDE SEQUENCE [LARGE SCALE GENOMIC DNA]</scope>
    <source>
        <strain evidence="14 16">X1698</strain>
    </source>
</reference>
<evidence type="ECO:0000256" key="1">
    <source>
        <dbReference type="ARBA" id="ARBA00001946"/>
    </source>
</evidence>
<organism evidence="14 16">
    <name type="scientific">Lawsonella clevelandensis</name>
    <dbReference type="NCBI Taxonomy" id="1528099"/>
    <lineage>
        <taxon>Bacteria</taxon>
        <taxon>Bacillati</taxon>
        <taxon>Actinomycetota</taxon>
        <taxon>Actinomycetes</taxon>
        <taxon>Mycobacteriales</taxon>
        <taxon>Lawsonellaceae</taxon>
        <taxon>Lawsonella</taxon>
    </lineage>
</organism>
<dbReference type="FunFam" id="1.10.20.140:FF:000001">
    <property type="entry name" value="tRNA dimethylallyltransferase"/>
    <property type="match status" value="1"/>
</dbReference>
<evidence type="ECO:0000256" key="4">
    <source>
        <dbReference type="ARBA" id="ARBA00022679"/>
    </source>
</evidence>
<evidence type="ECO:0000256" key="8">
    <source>
        <dbReference type="ARBA" id="ARBA00022842"/>
    </source>
</evidence>
<dbReference type="GO" id="GO:0006400">
    <property type="term" value="P:tRNA modification"/>
    <property type="evidence" value="ECO:0007669"/>
    <property type="project" value="TreeGrafter"/>
</dbReference>
<evidence type="ECO:0000256" key="12">
    <source>
        <dbReference type="RuleBase" id="RU003784"/>
    </source>
</evidence>
<dbReference type="InterPro" id="IPR039657">
    <property type="entry name" value="Dimethylallyltransferase"/>
</dbReference>
<dbReference type="RefSeq" id="WP_053961402.1">
    <property type="nucleotide sequence ID" value="NZ_CAMJVL010000025.1"/>
</dbReference>
<evidence type="ECO:0000256" key="3">
    <source>
        <dbReference type="ARBA" id="ARBA00005842"/>
    </source>
</evidence>
<dbReference type="GO" id="GO:0005524">
    <property type="term" value="F:ATP binding"/>
    <property type="evidence" value="ECO:0007669"/>
    <property type="project" value="UniProtKB-UniRule"/>
</dbReference>
<evidence type="ECO:0000256" key="6">
    <source>
        <dbReference type="ARBA" id="ARBA00022741"/>
    </source>
</evidence>
<dbReference type="Proteomes" id="UP000068137">
    <property type="component" value="Chromosome"/>
</dbReference>
<feature type="site" description="Interaction with substrate tRNA" evidence="10">
    <location>
        <position position="125"/>
    </location>
</feature>
<dbReference type="OrthoDB" id="9776390at2"/>
<keyword evidence="7 10" id="KW-0067">ATP-binding</keyword>
<dbReference type="Gene3D" id="1.10.20.140">
    <property type="match status" value="1"/>
</dbReference>
<dbReference type="InterPro" id="IPR018022">
    <property type="entry name" value="IPT"/>
</dbReference>
<dbReference type="Gene3D" id="3.40.50.300">
    <property type="entry name" value="P-loop containing nucleotide triphosphate hydrolases"/>
    <property type="match status" value="1"/>
</dbReference>
<evidence type="ECO:0000256" key="5">
    <source>
        <dbReference type="ARBA" id="ARBA00022694"/>
    </source>
</evidence>
<keyword evidence="5 10" id="KW-0819">tRNA processing</keyword>
<comment type="cofactor">
    <cofactor evidence="1 10">
        <name>Mg(2+)</name>
        <dbReference type="ChEBI" id="CHEBI:18420"/>
    </cofactor>
</comment>
<dbReference type="PATRIC" id="fig|1562462.4.peg.174"/>
<feature type="binding site" evidence="10">
    <location>
        <begin position="13"/>
        <end position="20"/>
    </location>
    <ligand>
        <name>ATP</name>
        <dbReference type="ChEBI" id="CHEBI:30616"/>
    </ligand>
</feature>
<dbReference type="EMBL" id="CP012390">
    <property type="protein sequence ID" value="ALE18508.1"/>
    <property type="molecule type" value="Genomic_DNA"/>
</dbReference>
<dbReference type="KEGG" id="cbq:AL705_00855"/>
<feature type="site" description="Interaction with substrate tRNA" evidence="10">
    <location>
        <position position="104"/>
    </location>
</feature>
<name>A0A0M4MB91_9ACTN</name>
<dbReference type="EMBL" id="LR584267">
    <property type="protein sequence ID" value="VHN99732.1"/>
    <property type="molecule type" value="Genomic_DNA"/>
</dbReference>
<evidence type="ECO:0000256" key="9">
    <source>
        <dbReference type="ARBA" id="ARBA00049563"/>
    </source>
</evidence>
<reference evidence="15 17" key="3">
    <citation type="submission" date="2019-04" db="EMBL/GenBank/DDBJ databases">
        <authorList>
            <person name="Seth-Smith MB H."/>
            <person name="Seth-Smith H."/>
        </authorList>
    </citation>
    <scope>NUCLEOTIDE SEQUENCE [LARGE SCALE GENOMIC DNA]</scope>
    <source>
        <strain evidence="15">USB-603019</strain>
    </source>
</reference>
<dbReference type="GO" id="GO:0052381">
    <property type="term" value="F:tRNA dimethylallyltransferase activity"/>
    <property type="evidence" value="ECO:0007669"/>
    <property type="project" value="UniProtKB-UniRule"/>
</dbReference>
<keyword evidence="6 10" id="KW-0547">Nucleotide-binding</keyword>
<evidence type="ECO:0000256" key="13">
    <source>
        <dbReference type="RuleBase" id="RU003785"/>
    </source>
</evidence>
<keyword evidence="4 10" id="KW-0808">Transferase</keyword>
<evidence type="ECO:0000313" key="15">
    <source>
        <dbReference type="EMBL" id="VHN99732.1"/>
    </source>
</evidence>
<evidence type="ECO:0000313" key="14">
    <source>
        <dbReference type="EMBL" id="ALE18508.1"/>
    </source>
</evidence>
<comment type="similarity">
    <text evidence="3 10 13">Belongs to the IPP transferase family.</text>
</comment>
<dbReference type="HAMAP" id="MF_00185">
    <property type="entry name" value="IPP_trans"/>
    <property type="match status" value="1"/>
</dbReference>
<dbReference type="Pfam" id="PF01715">
    <property type="entry name" value="IPPT"/>
    <property type="match status" value="1"/>
</dbReference>
<evidence type="ECO:0000256" key="7">
    <source>
        <dbReference type="ARBA" id="ARBA00022840"/>
    </source>
</evidence>
<proteinExistence type="inferred from homology"/>
<evidence type="ECO:0000256" key="2">
    <source>
        <dbReference type="ARBA" id="ARBA00003213"/>
    </source>
</evidence>
<dbReference type="Proteomes" id="UP000324288">
    <property type="component" value="Chromosome"/>
</dbReference>
<keyword evidence="17" id="KW-1185">Reference proteome</keyword>
<dbReference type="AlphaFoldDB" id="A0A0M4MB91"/>
<dbReference type="EC" id="2.5.1.75" evidence="10"/>
<evidence type="ECO:0000256" key="10">
    <source>
        <dbReference type="HAMAP-Rule" id="MF_00185"/>
    </source>
</evidence>
<dbReference type="STRING" id="1528099.AL705_00855"/>
<dbReference type="InterPro" id="IPR027417">
    <property type="entry name" value="P-loop_NTPase"/>
</dbReference>
<evidence type="ECO:0000256" key="11">
    <source>
        <dbReference type="RuleBase" id="RU003783"/>
    </source>
</evidence>
<reference evidence="14" key="2">
    <citation type="journal article" date="2016" name="Int. J. Syst. Evol. Microbiol.">
        <title>Lawsonella clevelandensis gen. nov., sp. nov., a new member of the suborder Corynebacterineae isolated from human abscesses.</title>
        <authorList>
            <person name="Bell M.E."/>
            <person name="Bernard K.A."/>
            <person name="Harrington S.M."/>
            <person name="Patel N.B."/>
            <person name="Tucker T.A."/>
            <person name="Metcalfe M.G."/>
            <person name="McQuiston J.R."/>
        </authorList>
    </citation>
    <scope>NUCLEOTIDE SEQUENCE</scope>
    <source>
        <strain evidence="14">X1698</strain>
    </source>
</reference>
<dbReference type="SUPFAM" id="SSF52540">
    <property type="entry name" value="P-loop containing nucleoside triphosphate hydrolases"/>
    <property type="match status" value="2"/>
</dbReference>
<accession>A0A0M4MB91</accession>
<keyword evidence="8 10" id="KW-0460">Magnesium</keyword>
<evidence type="ECO:0000313" key="17">
    <source>
        <dbReference type="Proteomes" id="UP000324288"/>
    </source>
</evidence>
<sequence>MPTTLPTPVAVVGPTGSGKSALGLALAERLGGEIVNCDAMQQYRGMDIGTAKTPVAERRGIAHHQIDVLEVTETATVARYQEAARTDIERLRSAGIIPIIVGGSMLYIQSLLDDWRFPPTDPTVRAYWEAQLAERGVADLHRELAERDPVAAQTILPSDPRRTVRALEVMDLTGQPFTASQPHRGEPPQWGTHIVGLATNVEWLDPLLLHRTQQMFADGLVEEARALCDDGLREGVTAARAIGYTQALDVIDHRLSVEEAVESTFVATRRYVRRQRSWFKRDERINWCTASTDSLADEVYNALPALRETP</sequence>
<gene>
    <name evidence="10 15" type="primary">miaA</name>
    <name evidence="14" type="ORF">AL705_00855</name>
    <name evidence="15" type="ORF">LC603019_00178</name>
</gene>
<dbReference type="NCBIfam" id="TIGR00174">
    <property type="entry name" value="miaA"/>
    <property type="match status" value="1"/>
</dbReference>
<comment type="catalytic activity">
    <reaction evidence="9 10 11">
        <text>adenosine(37) in tRNA + dimethylallyl diphosphate = N(6)-dimethylallyladenosine(37) in tRNA + diphosphate</text>
        <dbReference type="Rhea" id="RHEA:26482"/>
        <dbReference type="Rhea" id="RHEA-COMP:10162"/>
        <dbReference type="Rhea" id="RHEA-COMP:10375"/>
        <dbReference type="ChEBI" id="CHEBI:33019"/>
        <dbReference type="ChEBI" id="CHEBI:57623"/>
        <dbReference type="ChEBI" id="CHEBI:74411"/>
        <dbReference type="ChEBI" id="CHEBI:74415"/>
        <dbReference type="EC" id="2.5.1.75"/>
    </reaction>
</comment>
<protein>
    <recommendedName>
        <fullName evidence="10">tRNA dimethylallyltransferase</fullName>
        <ecNumber evidence="10">2.5.1.75</ecNumber>
    </recommendedName>
    <alternativeName>
        <fullName evidence="10">Dimethylallyl diphosphate:tRNA dimethylallyltransferase</fullName>
        <shortName evidence="10">DMAPP:tRNA dimethylallyltransferase</shortName>
        <shortName evidence="10">DMATase</shortName>
    </alternativeName>
    <alternativeName>
        <fullName evidence="10">Isopentenyl-diphosphate:tRNA isopentenyltransferase</fullName>
        <shortName evidence="10">IPP transferase</shortName>
        <shortName evidence="10">IPPT</shortName>
        <shortName evidence="10">IPTase</shortName>
    </alternativeName>
</protein>
<evidence type="ECO:0000313" key="16">
    <source>
        <dbReference type="Proteomes" id="UP000068137"/>
    </source>
</evidence>